<evidence type="ECO:0000256" key="1">
    <source>
        <dbReference type="ARBA" id="ARBA00009437"/>
    </source>
</evidence>
<dbReference type="RefSeq" id="WP_376802651.1">
    <property type="nucleotide sequence ID" value="NZ_DBNB01000030.1"/>
</dbReference>
<dbReference type="Pfam" id="PF03466">
    <property type="entry name" value="LysR_substrate"/>
    <property type="match status" value="1"/>
</dbReference>
<reference evidence="6 7" key="1">
    <citation type="journal article" date="2017" name="Water Res.">
        <title>Comammox in drinking water systems.</title>
        <authorList>
            <person name="Wang Y."/>
            <person name="Ma L."/>
            <person name="Mao Y."/>
            <person name="Jiang X."/>
            <person name="Xia Y."/>
            <person name="Yu K."/>
            <person name="Li B."/>
            <person name="Zhang T."/>
        </authorList>
    </citation>
    <scope>NUCLEOTIDE SEQUENCE [LARGE SCALE GENOMIC DNA]</scope>
    <source>
        <strain evidence="6">SG_bin8</strain>
    </source>
</reference>
<evidence type="ECO:0000259" key="5">
    <source>
        <dbReference type="PROSITE" id="PS50931"/>
    </source>
</evidence>
<organism evidence="6 7">
    <name type="scientific">Candidatus Raskinella chloraquaticus</name>
    <dbReference type="NCBI Taxonomy" id="1951219"/>
    <lineage>
        <taxon>Bacteria</taxon>
        <taxon>Pseudomonadati</taxon>
        <taxon>Pseudomonadota</taxon>
        <taxon>Alphaproteobacteria</taxon>
        <taxon>Hyphomicrobiales</taxon>
        <taxon>Phreatobacteraceae</taxon>
        <taxon>Candidatus Raskinella</taxon>
    </lineage>
</organism>
<keyword evidence="4" id="KW-0804">Transcription</keyword>
<dbReference type="AlphaFoldDB" id="A0A1W9HTC5"/>
<dbReference type="Gene3D" id="1.10.10.10">
    <property type="entry name" value="Winged helix-like DNA-binding domain superfamily/Winged helix DNA-binding domain"/>
    <property type="match status" value="1"/>
</dbReference>
<dbReference type="Proteomes" id="UP000192872">
    <property type="component" value="Unassembled WGS sequence"/>
</dbReference>
<sequence>MNLKALQCLVAIHDSQSFLEAARRLGFKQSSVSMHIKALEDELGVALFDRSVRPPAMTEAAIAIVRPAREILGLVRSIAETVKAGDSLTGRLTLGVIPTASSSLLPDALLGLGRRYPGIRITVESGLSGSLVDHVLAGKLDGAVITEPPALPPELRCETILRERLMIIAAPGFKGTLGLAQSEHHPFIRFNRRVGVGEIIDRYLQRKGLHPEEHMELDSLDAILAMVERGLGIAIVPERSLGSARRDMIRLSFIDDPEASRNVSLIFHAQSAKSALLLGLLNSFRVTASAGSRLASGS</sequence>
<dbReference type="EMBL" id="LWDL01000025">
    <property type="protein sequence ID" value="OQW50666.1"/>
    <property type="molecule type" value="Genomic_DNA"/>
</dbReference>
<proteinExistence type="inferred from homology"/>
<evidence type="ECO:0000313" key="7">
    <source>
        <dbReference type="Proteomes" id="UP000192872"/>
    </source>
</evidence>
<keyword evidence="2" id="KW-0805">Transcription regulation</keyword>
<dbReference type="Pfam" id="PF00126">
    <property type="entry name" value="HTH_1"/>
    <property type="match status" value="1"/>
</dbReference>
<evidence type="ECO:0000256" key="4">
    <source>
        <dbReference type="ARBA" id="ARBA00023163"/>
    </source>
</evidence>
<evidence type="ECO:0000256" key="2">
    <source>
        <dbReference type="ARBA" id="ARBA00023015"/>
    </source>
</evidence>
<accession>A0A1W9HTC5</accession>
<dbReference type="GO" id="GO:0003700">
    <property type="term" value="F:DNA-binding transcription factor activity"/>
    <property type="evidence" value="ECO:0007669"/>
    <property type="project" value="InterPro"/>
</dbReference>
<dbReference type="InterPro" id="IPR036388">
    <property type="entry name" value="WH-like_DNA-bd_sf"/>
</dbReference>
<name>A0A1W9HTC5_9HYPH</name>
<dbReference type="InterPro" id="IPR000847">
    <property type="entry name" value="LysR_HTH_N"/>
</dbReference>
<dbReference type="GO" id="GO:0000976">
    <property type="term" value="F:transcription cis-regulatory region binding"/>
    <property type="evidence" value="ECO:0007669"/>
    <property type="project" value="TreeGrafter"/>
</dbReference>
<keyword evidence="3" id="KW-0238">DNA-binding</keyword>
<comment type="similarity">
    <text evidence="1">Belongs to the LysR transcriptional regulatory family.</text>
</comment>
<dbReference type="InterPro" id="IPR005119">
    <property type="entry name" value="LysR_subst-bd"/>
</dbReference>
<dbReference type="PANTHER" id="PTHR30126:SF94">
    <property type="entry name" value="LYSR FAMILY TRANSCRIPTIONAL REGULATOR"/>
    <property type="match status" value="1"/>
</dbReference>
<dbReference type="PANTHER" id="PTHR30126">
    <property type="entry name" value="HTH-TYPE TRANSCRIPTIONAL REGULATOR"/>
    <property type="match status" value="1"/>
</dbReference>
<feature type="domain" description="HTH lysR-type" evidence="5">
    <location>
        <begin position="1"/>
        <end position="58"/>
    </location>
</feature>
<dbReference type="SUPFAM" id="SSF53850">
    <property type="entry name" value="Periplasmic binding protein-like II"/>
    <property type="match status" value="1"/>
</dbReference>
<comment type="caution">
    <text evidence="6">The sequence shown here is derived from an EMBL/GenBank/DDBJ whole genome shotgun (WGS) entry which is preliminary data.</text>
</comment>
<evidence type="ECO:0000313" key="6">
    <source>
        <dbReference type="EMBL" id="OQW50666.1"/>
    </source>
</evidence>
<dbReference type="STRING" id="1827387.A4S15_13555"/>
<gene>
    <name evidence="6" type="ORF">A4S15_13555</name>
</gene>
<dbReference type="Gene3D" id="3.40.190.290">
    <property type="match status" value="1"/>
</dbReference>
<dbReference type="SUPFAM" id="SSF46785">
    <property type="entry name" value="Winged helix' DNA-binding domain"/>
    <property type="match status" value="1"/>
</dbReference>
<evidence type="ECO:0000256" key="3">
    <source>
        <dbReference type="ARBA" id="ARBA00023125"/>
    </source>
</evidence>
<dbReference type="PRINTS" id="PR00039">
    <property type="entry name" value="HTHLYSR"/>
</dbReference>
<dbReference type="PROSITE" id="PS50931">
    <property type="entry name" value="HTH_LYSR"/>
    <property type="match status" value="1"/>
</dbReference>
<protein>
    <recommendedName>
        <fullName evidence="5">HTH lysR-type domain-containing protein</fullName>
    </recommendedName>
</protein>
<dbReference type="InterPro" id="IPR036390">
    <property type="entry name" value="WH_DNA-bd_sf"/>
</dbReference>